<dbReference type="EMBL" id="JBFXLQ010000013">
    <property type="protein sequence ID" value="KAL2868668.1"/>
    <property type="molecule type" value="Genomic_DNA"/>
</dbReference>
<comment type="similarity">
    <text evidence="1">Belongs to the sulfatase family.</text>
</comment>
<dbReference type="PANTHER" id="PTHR43108">
    <property type="entry name" value="N-ACETYLGLUCOSAMINE-6-SULFATASE FAMILY MEMBER"/>
    <property type="match status" value="1"/>
</dbReference>
<comment type="caution">
    <text evidence="2">The sequence shown here is derived from an EMBL/GenBank/DDBJ whole genome shotgun (WGS) entry which is preliminary data.</text>
</comment>
<dbReference type="SUPFAM" id="SSF53649">
    <property type="entry name" value="Alkaline phosphatase-like"/>
    <property type="match status" value="1"/>
</dbReference>
<gene>
    <name evidence="2" type="ORF">BJX67DRAFT_380034</name>
</gene>
<sequence length="282" mass="31591">MLGTTTYYTGKLFKVHTVDNYNSPYAAGFTSSDFLLDPFTTITSTAPSSARAKLPEAMKAMEAENPFFLTIAPSDPHTNIQMSGSILDPDPVSIFDAPVSAKRHENLFKDVVPRTKSFNPDHPSGANWLLQLEQQNTTNVDWNGHFYRQRFRALQAVDELQRQWLPYRPAPPSTWEILRVLIVRGLGVAANHTTDIVTTNTDLAPAFFDLLEIPQRDEFDGTAFPVTEVGLEAAHHAKGEHVNVEYWGFAGGEGIYHREVHENNTYKAIRIAGSGYNLYYSI</sequence>
<protein>
    <submittedName>
        <fullName evidence="2">Uncharacterized protein</fullName>
    </submittedName>
</protein>
<dbReference type="Proteomes" id="UP001610432">
    <property type="component" value="Unassembled WGS sequence"/>
</dbReference>
<evidence type="ECO:0000256" key="1">
    <source>
        <dbReference type="ARBA" id="ARBA00008779"/>
    </source>
</evidence>
<organism evidence="2 3">
    <name type="scientific">Aspergillus lucknowensis</name>
    <dbReference type="NCBI Taxonomy" id="176173"/>
    <lineage>
        <taxon>Eukaryota</taxon>
        <taxon>Fungi</taxon>
        <taxon>Dikarya</taxon>
        <taxon>Ascomycota</taxon>
        <taxon>Pezizomycotina</taxon>
        <taxon>Eurotiomycetes</taxon>
        <taxon>Eurotiomycetidae</taxon>
        <taxon>Eurotiales</taxon>
        <taxon>Aspergillaceae</taxon>
        <taxon>Aspergillus</taxon>
        <taxon>Aspergillus subgen. Nidulantes</taxon>
    </lineage>
</organism>
<dbReference type="InterPro" id="IPR017850">
    <property type="entry name" value="Alkaline_phosphatase_core_sf"/>
</dbReference>
<evidence type="ECO:0000313" key="3">
    <source>
        <dbReference type="Proteomes" id="UP001610432"/>
    </source>
</evidence>
<name>A0ABR4LVV1_9EURO</name>
<proteinExistence type="inferred from homology"/>
<dbReference type="RefSeq" id="XP_070887647.1">
    <property type="nucleotide sequence ID" value="XM_071032706.1"/>
</dbReference>
<evidence type="ECO:0000313" key="2">
    <source>
        <dbReference type="EMBL" id="KAL2868668.1"/>
    </source>
</evidence>
<reference evidence="2 3" key="1">
    <citation type="submission" date="2024-07" db="EMBL/GenBank/DDBJ databases">
        <title>Section-level genome sequencing and comparative genomics of Aspergillus sections Usti and Cavernicolus.</title>
        <authorList>
            <consortium name="Lawrence Berkeley National Laboratory"/>
            <person name="Nybo J.L."/>
            <person name="Vesth T.C."/>
            <person name="Theobald S."/>
            <person name="Frisvad J.C."/>
            <person name="Larsen T.O."/>
            <person name="Kjaerboelling I."/>
            <person name="Rothschild-Mancinelli K."/>
            <person name="Lyhne E.K."/>
            <person name="Kogle M.E."/>
            <person name="Barry K."/>
            <person name="Clum A."/>
            <person name="Na H."/>
            <person name="Ledsgaard L."/>
            <person name="Lin J."/>
            <person name="Lipzen A."/>
            <person name="Kuo A."/>
            <person name="Riley R."/>
            <person name="Mondo S."/>
            <person name="Labutti K."/>
            <person name="Haridas S."/>
            <person name="Pangalinan J."/>
            <person name="Salamov A.A."/>
            <person name="Simmons B.A."/>
            <person name="Magnuson J.K."/>
            <person name="Chen J."/>
            <person name="Drula E."/>
            <person name="Henrissat B."/>
            <person name="Wiebenga A."/>
            <person name="Lubbers R.J."/>
            <person name="Gomes A.C."/>
            <person name="Macurrencykelacurrency M.R."/>
            <person name="Stajich J."/>
            <person name="Grigoriev I.V."/>
            <person name="Mortensen U.H."/>
            <person name="De Vries R.P."/>
            <person name="Baker S.E."/>
            <person name="Andersen M.R."/>
        </authorList>
    </citation>
    <scope>NUCLEOTIDE SEQUENCE [LARGE SCALE GENOMIC DNA]</scope>
    <source>
        <strain evidence="2 3">CBS 449.75</strain>
    </source>
</reference>
<keyword evidence="3" id="KW-1185">Reference proteome</keyword>
<dbReference type="GeneID" id="98147778"/>
<dbReference type="PANTHER" id="PTHR43108:SF8">
    <property type="entry name" value="SD21168P"/>
    <property type="match status" value="1"/>
</dbReference>
<accession>A0ABR4LVV1</accession>